<feature type="domain" description="Peptidase S11 D-alanyl-D-alanine carboxypeptidase A N-terminal" evidence="5">
    <location>
        <begin position="185"/>
        <end position="317"/>
    </location>
</feature>
<evidence type="ECO:0000256" key="2">
    <source>
        <dbReference type="SAM" id="MobiDB-lite"/>
    </source>
</evidence>
<dbReference type="SUPFAM" id="SSF69189">
    <property type="entry name" value="Penicillin-binding protein associated domain"/>
    <property type="match status" value="1"/>
</dbReference>
<keyword evidence="4" id="KW-0732">Signal</keyword>
<feature type="compositionally biased region" description="Basic and acidic residues" evidence="2">
    <location>
        <begin position="161"/>
        <end position="170"/>
    </location>
</feature>
<dbReference type="RefSeq" id="WP_135032574.1">
    <property type="nucleotide sequence ID" value="NZ_CP118848.1"/>
</dbReference>
<evidence type="ECO:0000313" key="7">
    <source>
        <dbReference type="EMBL" id="WHI59555.1"/>
    </source>
</evidence>
<dbReference type="EMBL" id="CP118848">
    <property type="protein sequence ID" value="WHI59555.1"/>
    <property type="molecule type" value="Genomic_DNA"/>
</dbReference>
<dbReference type="Gene3D" id="2.30.140.20">
    <property type="entry name" value="Penicillin-binding protein 4, C-terminal domain"/>
    <property type="match status" value="1"/>
</dbReference>
<dbReference type="InterPro" id="IPR037091">
    <property type="entry name" value="Pen-bd_prot4_C_dom_sf"/>
</dbReference>
<evidence type="ECO:0000256" key="3">
    <source>
        <dbReference type="SAM" id="Phobius"/>
    </source>
</evidence>
<dbReference type="GO" id="GO:0006508">
    <property type="term" value="P:proteolysis"/>
    <property type="evidence" value="ECO:0007669"/>
    <property type="project" value="InterPro"/>
</dbReference>
<proteinExistence type="predicted"/>
<dbReference type="Pfam" id="PF00768">
    <property type="entry name" value="Peptidase_S11"/>
    <property type="match status" value="2"/>
</dbReference>
<dbReference type="NCBIfam" id="NF038258">
    <property type="entry name" value="PBP4_Staph"/>
    <property type="match status" value="1"/>
</dbReference>
<feature type="domain" description="Penicillin-binding protein 4 C-terminal" evidence="6">
    <location>
        <begin position="347"/>
        <end position="407"/>
    </location>
</feature>
<name>A0AAX3W2G5_MAMLE</name>
<organism evidence="7 8">
    <name type="scientific">Mammaliicoccus lentus</name>
    <name type="common">Staphylococcus lentus</name>
    <dbReference type="NCBI Taxonomy" id="42858"/>
    <lineage>
        <taxon>Bacteria</taxon>
        <taxon>Bacillati</taxon>
        <taxon>Bacillota</taxon>
        <taxon>Bacilli</taxon>
        <taxon>Bacillales</taxon>
        <taxon>Staphylococcaceae</taxon>
        <taxon>Mammaliicoccus</taxon>
    </lineage>
</organism>
<keyword evidence="3" id="KW-0812">Transmembrane</keyword>
<evidence type="ECO:0000256" key="4">
    <source>
        <dbReference type="SAM" id="SignalP"/>
    </source>
</evidence>
<feature type="signal peptide" evidence="4">
    <location>
        <begin position="1"/>
        <end position="24"/>
    </location>
</feature>
<feature type="transmembrane region" description="Helical" evidence="3">
    <location>
        <begin position="430"/>
        <end position="451"/>
    </location>
</feature>
<dbReference type="InterPro" id="IPR001967">
    <property type="entry name" value="Peptidase_S11_N"/>
</dbReference>
<dbReference type="PANTHER" id="PTHR35333:SF4">
    <property type="entry name" value="SLR0121 PROTEIN"/>
    <property type="match status" value="1"/>
</dbReference>
<dbReference type="SUPFAM" id="SSF56601">
    <property type="entry name" value="beta-lactamase/transpeptidase-like"/>
    <property type="match status" value="1"/>
</dbReference>
<dbReference type="Gene3D" id="3.40.710.10">
    <property type="entry name" value="DD-peptidase/beta-lactamase superfamily"/>
    <property type="match status" value="1"/>
</dbReference>
<accession>A0AAX3W2G5</accession>
<protein>
    <submittedName>
        <fullName evidence="7">Penicillin-binding protein PBP4</fullName>
    </submittedName>
</protein>
<reference evidence="7" key="1">
    <citation type="journal article" date="2023" name="Antibiotics">
        <title>Prevalence and Molecular Characterization of Methicillin-Resistant Staphylococci (MRS) and Mammaliicocci (MRM) in Dromedary Camels from Algeria: First Detection of SCCmec-mecC Hybrid in Methicillin-Resistant Mammaliicoccus lentus.</title>
        <authorList>
            <person name="Belhout C."/>
            <person name="Boyen F."/>
            <person name="Vereecke N."/>
            <person name="Theuns S."/>
            <person name="Taibi N."/>
            <person name="Stegger M."/>
            <person name="de la Fe-Rodriguez P.Y."/>
            <person name="Bouayad L."/>
            <person name="Elgroud R."/>
            <person name="Butaye P."/>
        </authorList>
    </citation>
    <scope>NUCLEOTIDE SEQUENCE</scope>
    <source>
        <strain evidence="7">7048</strain>
    </source>
</reference>
<evidence type="ECO:0000313" key="8">
    <source>
        <dbReference type="Proteomes" id="UP001223261"/>
    </source>
</evidence>
<dbReference type="PANTHER" id="PTHR35333">
    <property type="entry name" value="BETA-LACTAMASE"/>
    <property type="match status" value="1"/>
</dbReference>
<dbReference type="GeneID" id="99675706"/>
<feature type="region of interest" description="Disordered" evidence="2">
    <location>
        <begin position="160"/>
        <end position="181"/>
    </location>
</feature>
<evidence type="ECO:0000259" key="6">
    <source>
        <dbReference type="Pfam" id="PF09211"/>
    </source>
</evidence>
<comment type="function">
    <text evidence="1">Removes C-terminal D-alanyl residues from sugar-peptide cell wall precursors.</text>
</comment>
<dbReference type="GO" id="GO:0046677">
    <property type="term" value="P:response to antibiotic"/>
    <property type="evidence" value="ECO:0007669"/>
    <property type="project" value="InterPro"/>
</dbReference>
<keyword evidence="3" id="KW-1133">Transmembrane helix</keyword>
<evidence type="ECO:0000259" key="5">
    <source>
        <dbReference type="Pfam" id="PF00768"/>
    </source>
</evidence>
<dbReference type="InterPro" id="IPR000871">
    <property type="entry name" value="Beta-lactam_class-A"/>
</dbReference>
<sequence>MKKCLLLFFSLVLINITLNQNAYAADNEKSPTQVANEYGYNLGEIYQPEGAINYSSKTGQIMYEYQIDKKWYPASMSKLMTLYLTEKAIKSGKLKEDDTVKMTDEEYRLSTLPELSNTKLYPGDVYTISELMQITISNSSNAGAMILGRETMKAENIGSAKKIEDKDKDSNNNTASKQQKKDLDSDFIDYMNETAKELGMEHTQFYNSNGAANNLLLEYKAKRYQSDEENYSTSRDFAILTQHLVNDYPGILEYTKKVAPTIHYVTYYTYNHSLEGADMSLEGTDGLKTGSSDIADYNHSLSTKRDGLRVNQILFGAGDYNTVGGEKERNMMGNSLMEKTFDEYEWKKVLSKGVHKINDKKYYITEDLYDVVKKGVDYEVVVENGEAHIDYDRSYINDNYGPPTVKLESPSKHKFNQTKDKVTSPDNRPILMTASIILAIGLILLLTWLIARKKNTK</sequence>
<evidence type="ECO:0000256" key="1">
    <source>
        <dbReference type="ARBA" id="ARBA00003217"/>
    </source>
</evidence>
<feature type="domain" description="Peptidase S11 D-alanyl-D-alanine carboxypeptidase A N-terminal" evidence="5">
    <location>
        <begin position="51"/>
        <end position="146"/>
    </location>
</feature>
<feature type="chain" id="PRO_5043332197" evidence="4">
    <location>
        <begin position="25"/>
        <end position="457"/>
    </location>
</feature>
<dbReference type="GO" id="GO:0030655">
    <property type="term" value="P:beta-lactam antibiotic catabolic process"/>
    <property type="evidence" value="ECO:0007669"/>
    <property type="project" value="InterPro"/>
</dbReference>
<dbReference type="GO" id="GO:0009002">
    <property type="term" value="F:serine-type D-Ala-D-Ala carboxypeptidase activity"/>
    <property type="evidence" value="ECO:0007669"/>
    <property type="project" value="InterPro"/>
</dbReference>
<dbReference type="InterPro" id="IPR015956">
    <property type="entry name" value="Peniciliin-bd_prot_C_sf"/>
</dbReference>
<dbReference type="GO" id="GO:0008800">
    <property type="term" value="F:beta-lactamase activity"/>
    <property type="evidence" value="ECO:0007669"/>
    <property type="project" value="InterPro"/>
</dbReference>
<dbReference type="Pfam" id="PF09211">
    <property type="entry name" value="DUF1958"/>
    <property type="match status" value="1"/>
</dbReference>
<gene>
    <name evidence="7" type="primary">pbp4</name>
    <name evidence="7" type="ORF">PYH69_12690</name>
</gene>
<dbReference type="InterPro" id="IPR012338">
    <property type="entry name" value="Beta-lactam/transpept-like"/>
</dbReference>
<keyword evidence="3" id="KW-0472">Membrane</keyword>
<dbReference type="AlphaFoldDB" id="A0AAX3W2G5"/>
<dbReference type="Proteomes" id="UP001223261">
    <property type="component" value="Chromosome"/>
</dbReference>
<dbReference type="InterPro" id="IPR015294">
    <property type="entry name" value="Pen-bd_prot4_C_dom"/>
</dbReference>